<dbReference type="Proteomes" id="UP000199599">
    <property type="component" value="Unassembled WGS sequence"/>
</dbReference>
<dbReference type="RefSeq" id="WP_133158298.1">
    <property type="nucleotide sequence ID" value="NZ_CBCRVU010000006.1"/>
</dbReference>
<name>A0A1I1TX34_9LACO</name>
<gene>
    <name evidence="1" type="ORF">SAMN04487792_1660</name>
</gene>
<evidence type="ECO:0000313" key="1">
    <source>
        <dbReference type="EMBL" id="SFD63079.1"/>
    </source>
</evidence>
<accession>A0A1I1TX34</accession>
<organism evidence="1 2">
    <name type="scientific">Lactobacillus bombicola</name>
    <dbReference type="NCBI Taxonomy" id="1505723"/>
    <lineage>
        <taxon>Bacteria</taxon>
        <taxon>Bacillati</taxon>
        <taxon>Bacillota</taxon>
        <taxon>Bacilli</taxon>
        <taxon>Lactobacillales</taxon>
        <taxon>Lactobacillaceae</taxon>
        <taxon>Lactobacillus</taxon>
    </lineage>
</organism>
<reference evidence="2" key="1">
    <citation type="submission" date="2016-10" db="EMBL/GenBank/DDBJ databases">
        <authorList>
            <person name="Varghese N."/>
            <person name="Submissions S."/>
        </authorList>
    </citation>
    <scope>NUCLEOTIDE SEQUENCE [LARGE SCALE GENOMIC DNA]</scope>
    <source>
        <strain evidence="2">R-53102</strain>
    </source>
</reference>
<proteinExistence type="predicted"/>
<evidence type="ECO:0000313" key="2">
    <source>
        <dbReference type="Proteomes" id="UP000199599"/>
    </source>
</evidence>
<dbReference type="AlphaFoldDB" id="A0A1I1TX34"/>
<dbReference type="EMBL" id="FOMN01000015">
    <property type="protein sequence ID" value="SFD63079.1"/>
    <property type="molecule type" value="Genomic_DNA"/>
</dbReference>
<protein>
    <submittedName>
        <fullName evidence="1">Uncharacterized protein</fullName>
    </submittedName>
</protein>
<sequence length="116" mass="13842">MMKQNSYYNLRFNLDENEMQWVKDLMQKNNLKNKKELFKFMRQKTEAGENLQQMKKQISFTKKQVGILSEMISEYFSYKGIKNIGYGIEADVYKSASKLVDKRINDQMQKNHGQIL</sequence>
<dbReference type="STRING" id="1505723.SAMN04487792_1660"/>